<evidence type="ECO:0000313" key="15">
    <source>
        <dbReference type="EMBL" id="KAF9602507.1"/>
    </source>
</evidence>
<dbReference type="Proteomes" id="UP000631114">
    <property type="component" value="Unassembled WGS sequence"/>
</dbReference>
<dbReference type="PROSITE" id="PS51081">
    <property type="entry name" value="ZF_SIAH"/>
    <property type="match status" value="1"/>
</dbReference>
<feature type="compositionally biased region" description="Acidic residues" evidence="12">
    <location>
        <begin position="9"/>
        <end position="18"/>
    </location>
</feature>
<evidence type="ECO:0000256" key="9">
    <source>
        <dbReference type="ARBA" id="ARBA00022833"/>
    </source>
</evidence>
<proteinExistence type="inferred from homology"/>
<evidence type="ECO:0000256" key="1">
    <source>
        <dbReference type="ARBA" id="ARBA00000900"/>
    </source>
</evidence>
<dbReference type="Pfam" id="PF21362">
    <property type="entry name" value="Sina_RING"/>
    <property type="match status" value="1"/>
</dbReference>
<dbReference type="GO" id="GO:0008270">
    <property type="term" value="F:zinc ion binding"/>
    <property type="evidence" value="ECO:0007669"/>
    <property type="project" value="UniProtKB-KW"/>
</dbReference>
<comment type="function">
    <text evidence="10">E3 ubiquitin-protein ligase that mediates ubiquitination and subsequent proteasomal degradation of target proteins. E3 ubiquitin ligases accept ubiquitin from an E2 ubiquitin-conjugating enzyme in the form of a thioester and then directly transfers the ubiquitin to targeted substrates. It probably triggers the ubiquitin-mediated degradation of different substrates.</text>
</comment>
<comment type="caution">
    <text evidence="15">The sequence shown here is derived from an EMBL/GenBank/DDBJ whole genome shotgun (WGS) entry which is preliminary data.</text>
</comment>
<evidence type="ECO:0000256" key="6">
    <source>
        <dbReference type="ARBA" id="ARBA00022723"/>
    </source>
</evidence>
<evidence type="ECO:0000256" key="5">
    <source>
        <dbReference type="ARBA" id="ARBA00022679"/>
    </source>
</evidence>
<dbReference type="PANTHER" id="PTHR46632:SF16">
    <property type="entry name" value="E3 UBIQUITIN-PROTEIN LIGASE SINA-LIKE 10"/>
    <property type="match status" value="1"/>
</dbReference>
<dbReference type="InterPro" id="IPR013083">
    <property type="entry name" value="Znf_RING/FYVE/PHD"/>
</dbReference>
<dbReference type="InterPro" id="IPR049548">
    <property type="entry name" value="Sina-like_RING"/>
</dbReference>
<dbReference type="GO" id="GO:0016567">
    <property type="term" value="P:protein ubiquitination"/>
    <property type="evidence" value="ECO:0007669"/>
    <property type="project" value="UniProtKB-UniPathway"/>
</dbReference>
<dbReference type="Pfam" id="PF21361">
    <property type="entry name" value="Sina_ZnF"/>
    <property type="match status" value="1"/>
</dbReference>
<comment type="catalytic activity">
    <reaction evidence="1">
        <text>S-ubiquitinyl-[E2 ubiquitin-conjugating enzyme]-L-cysteine + [acceptor protein]-L-lysine = [E2 ubiquitin-conjugating enzyme]-L-cysteine + N(6)-ubiquitinyl-[acceptor protein]-L-lysine.</text>
        <dbReference type="EC" id="2.3.2.27"/>
    </reaction>
</comment>
<evidence type="ECO:0000313" key="16">
    <source>
        <dbReference type="Proteomes" id="UP000631114"/>
    </source>
</evidence>
<evidence type="ECO:0000256" key="11">
    <source>
        <dbReference type="PROSITE-ProRule" id="PRU00455"/>
    </source>
</evidence>
<evidence type="ECO:0000256" key="10">
    <source>
        <dbReference type="ARBA" id="ARBA00024004"/>
    </source>
</evidence>
<feature type="region of interest" description="Disordered" evidence="12">
    <location>
        <begin position="1"/>
        <end position="55"/>
    </location>
</feature>
<dbReference type="GO" id="GO:0061630">
    <property type="term" value="F:ubiquitin protein ligase activity"/>
    <property type="evidence" value="ECO:0007669"/>
    <property type="project" value="UniProtKB-EC"/>
</dbReference>
<dbReference type="Gene3D" id="3.30.40.10">
    <property type="entry name" value="Zinc/RING finger domain, C3HC4 (zinc finger)"/>
    <property type="match status" value="2"/>
</dbReference>
<keyword evidence="6" id="KW-0479">Metal-binding</keyword>
<organism evidence="15 16">
    <name type="scientific">Coptis chinensis</name>
    <dbReference type="NCBI Taxonomy" id="261450"/>
    <lineage>
        <taxon>Eukaryota</taxon>
        <taxon>Viridiplantae</taxon>
        <taxon>Streptophyta</taxon>
        <taxon>Embryophyta</taxon>
        <taxon>Tracheophyta</taxon>
        <taxon>Spermatophyta</taxon>
        <taxon>Magnoliopsida</taxon>
        <taxon>Ranunculales</taxon>
        <taxon>Ranunculaceae</taxon>
        <taxon>Coptidoideae</taxon>
        <taxon>Coptis</taxon>
    </lineage>
</organism>
<feature type="compositionally biased region" description="Basic residues" evidence="12">
    <location>
        <begin position="26"/>
        <end position="38"/>
    </location>
</feature>
<dbReference type="InterPro" id="IPR044286">
    <property type="entry name" value="SINL_plant"/>
</dbReference>
<evidence type="ECO:0000256" key="12">
    <source>
        <dbReference type="SAM" id="MobiDB-lite"/>
    </source>
</evidence>
<sequence>MPKFGVVRDEDEEEEMMQEEFPSSSSRRRNPKLKRRRTMITPADDDDDEEEDEFQEVIHDANHGDDMESRKEESSGVKVTLMDPDVLDCSICMEHLSPPVFQCENGHIACSKCCTKLRNKCPSCSWPIGYNRCLAIEKVIESIKISCAYQSYGCGETVSFVQKHKHEETCIYAPCRCPISDCDFRGSLKQMSIHFSAKHSSSGRRFQYNLPFSVSFGKLESYCVFQGEEDGRLFVLNNQIELIGSAITVTCLGPRSSSRGFSYELISRKGGSSLRMQSYTKCFQERPEESSSLEFLLVPYNFYCPDSGKLKLEICISSFARESE</sequence>
<evidence type="ECO:0000256" key="7">
    <source>
        <dbReference type="ARBA" id="ARBA00022771"/>
    </source>
</evidence>
<dbReference type="InterPro" id="IPR013010">
    <property type="entry name" value="Znf_SIAH"/>
</dbReference>
<protein>
    <recommendedName>
        <fullName evidence="4">RING-type E3 ubiquitin transferase</fullName>
        <ecNumber evidence="4">2.3.2.27</ecNumber>
    </recommendedName>
</protein>
<dbReference type="FunFam" id="3.30.40.10:FF:000041">
    <property type="entry name" value="E3 ubiquitin-protein ligase SINAT3"/>
    <property type="match status" value="1"/>
</dbReference>
<dbReference type="PROSITE" id="PS50089">
    <property type="entry name" value="ZF_RING_2"/>
    <property type="match status" value="1"/>
</dbReference>
<evidence type="ECO:0000259" key="14">
    <source>
        <dbReference type="PROSITE" id="PS51081"/>
    </source>
</evidence>
<dbReference type="UniPathway" id="UPA00143"/>
<evidence type="ECO:0000259" key="13">
    <source>
        <dbReference type="PROSITE" id="PS50089"/>
    </source>
</evidence>
<evidence type="ECO:0000256" key="8">
    <source>
        <dbReference type="ARBA" id="ARBA00022786"/>
    </source>
</evidence>
<reference evidence="15 16" key="1">
    <citation type="submission" date="2020-10" db="EMBL/GenBank/DDBJ databases">
        <title>The Coptis chinensis genome and diversification of protoberbering-type alkaloids.</title>
        <authorList>
            <person name="Wang B."/>
            <person name="Shu S."/>
            <person name="Song C."/>
            <person name="Liu Y."/>
        </authorList>
    </citation>
    <scope>NUCLEOTIDE SEQUENCE [LARGE SCALE GENOMIC DNA]</scope>
    <source>
        <strain evidence="15">HL-2020</strain>
        <tissue evidence="15">Leaf</tissue>
    </source>
</reference>
<keyword evidence="5" id="KW-0808">Transferase</keyword>
<evidence type="ECO:0000256" key="2">
    <source>
        <dbReference type="ARBA" id="ARBA00004906"/>
    </source>
</evidence>
<dbReference type="CDD" id="cd16571">
    <property type="entry name" value="RING-HC_SIAHs"/>
    <property type="match status" value="1"/>
</dbReference>
<keyword evidence="16" id="KW-1185">Reference proteome</keyword>
<keyword evidence="7 11" id="KW-0863">Zinc-finger</keyword>
<keyword evidence="9" id="KW-0862">Zinc</keyword>
<keyword evidence="8" id="KW-0833">Ubl conjugation pathway</keyword>
<dbReference type="EMBL" id="JADFTS010000006">
    <property type="protein sequence ID" value="KAF9602507.1"/>
    <property type="molecule type" value="Genomic_DNA"/>
</dbReference>
<evidence type="ECO:0000256" key="4">
    <source>
        <dbReference type="ARBA" id="ARBA00012483"/>
    </source>
</evidence>
<dbReference type="AlphaFoldDB" id="A0A835HQB7"/>
<dbReference type="EC" id="2.3.2.27" evidence="4"/>
<accession>A0A835HQB7</accession>
<comment type="similarity">
    <text evidence="3">Belongs to the SINA (Seven in absentia) family.</text>
</comment>
<name>A0A835HQB7_9MAGN</name>
<dbReference type="SUPFAM" id="SSF57850">
    <property type="entry name" value="RING/U-box"/>
    <property type="match status" value="1"/>
</dbReference>
<evidence type="ECO:0000256" key="3">
    <source>
        <dbReference type="ARBA" id="ARBA00009119"/>
    </source>
</evidence>
<comment type="pathway">
    <text evidence="2">Protein modification; protein ubiquitination.</text>
</comment>
<dbReference type="PANTHER" id="PTHR46632">
    <property type="entry name" value="E3 UBIQUITIN-PROTEIN LIGASE SINA-LIKE 4"/>
    <property type="match status" value="1"/>
</dbReference>
<feature type="domain" description="RING-type" evidence="13">
    <location>
        <begin position="89"/>
        <end position="125"/>
    </location>
</feature>
<dbReference type="SUPFAM" id="SSF49599">
    <property type="entry name" value="TRAF domain-like"/>
    <property type="match status" value="1"/>
</dbReference>
<dbReference type="OrthoDB" id="4788989at2759"/>
<dbReference type="InterPro" id="IPR001841">
    <property type="entry name" value="Znf_RING"/>
</dbReference>
<gene>
    <name evidence="15" type="ORF">IFM89_029806</name>
</gene>
<feature type="domain" description="SIAH-type" evidence="14">
    <location>
        <begin position="142"/>
        <end position="200"/>
    </location>
</feature>
<feature type="compositionally biased region" description="Acidic residues" evidence="12">
    <location>
        <begin position="43"/>
        <end position="55"/>
    </location>
</feature>